<dbReference type="PANTHER" id="PTHR31432">
    <property type="entry name" value="INTRAFLAGELLAR TRANSPORT PROTEIN 74 HOMOLOG"/>
    <property type="match status" value="1"/>
</dbReference>
<accession>A0A8S1EU96</accession>
<evidence type="ECO:0000313" key="3">
    <source>
        <dbReference type="Proteomes" id="UP000494206"/>
    </source>
</evidence>
<feature type="coiled-coil region" evidence="1">
    <location>
        <begin position="245"/>
        <end position="286"/>
    </location>
</feature>
<dbReference type="InterPro" id="IPR029602">
    <property type="entry name" value="IFT74"/>
</dbReference>
<proteinExistence type="predicted"/>
<keyword evidence="1" id="KW-0175">Coiled coil</keyword>
<comment type="caution">
    <text evidence="2">The sequence shown here is derived from an EMBL/GenBank/DDBJ whole genome shotgun (WGS) entry which is preliminary data.</text>
</comment>
<name>A0A8S1EU96_9PELO</name>
<reference evidence="2 3" key="1">
    <citation type="submission" date="2020-04" db="EMBL/GenBank/DDBJ databases">
        <authorList>
            <person name="Laetsch R D."/>
            <person name="Stevens L."/>
            <person name="Kumar S."/>
            <person name="Blaxter L. M."/>
        </authorList>
    </citation>
    <scope>NUCLEOTIDE SEQUENCE [LARGE SCALE GENOMIC DNA]</scope>
</reference>
<gene>
    <name evidence="2" type="ORF">CBOVIS_LOCUS6647</name>
</gene>
<keyword evidence="3" id="KW-1185">Reference proteome</keyword>
<dbReference type="OrthoDB" id="444379at2759"/>
<feature type="coiled-coil region" evidence="1">
    <location>
        <begin position="371"/>
        <end position="499"/>
    </location>
</feature>
<evidence type="ECO:0008006" key="4">
    <source>
        <dbReference type="Google" id="ProtNLM"/>
    </source>
</evidence>
<protein>
    <recommendedName>
        <fullName evidence="4">Intraflagellar transport protein 74 homolog</fullName>
    </recommendedName>
</protein>
<dbReference type="GO" id="GO:0035735">
    <property type="term" value="P:intraciliary transport involved in cilium assembly"/>
    <property type="evidence" value="ECO:0007669"/>
    <property type="project" value="TreeGrafter"/>
</dbReference>
<sequence>MARPPTSALRPVTQQGLRAPTRLGTAGNRQVFDKSYFIGLLRSKINLLNVEIGRLREKKEKAERDRNELHAYESRAQAIALEIRDFQGKLVDLNVIVDRMHMNGDVSDLEIESAKMKDEADELQHEVEDIFRTRQEKEEIIQQLQSEIEEQKGLNETITAAMDPTLKERFEGLKSESESLRERVSQMEHRIDEMDDNIARYQMELDSNPLKKKAVVLQDSIANLRKKEDVLLKEKESKETPEQRKENMVETMKQLNADIAIIEKQHDQLKDQISMASEELHEYESQGEAHHIKHHAQYLELLAKDHQIEDLLQTYPRQLLLLQQDLEEYSSAIVLNLKKISANIKKLNIGDQVTDLDEEGLINKLSSSGNIGELKDLHVRLQEEMISLEEMETALKMEIEQLEMTTEKDSEIVSELQRDAQLGEEDYKKELEEKLERLQQELPQSEEELNQLEINVENVKQQVLGNPANSNIKRLTRLLNEARQRVAALNEDINAKQKETDYESIKEETLKLRGDYNVILQEKAGRQHV</sequence>
<evidence type="ECO:0000256" key="1">
    <source>
        <dbReference type="SAM" id="Coils"/>
    </source>
</evidence>
<dbReference type="AlphaFoldDB" id="A0A8S1EU96"/>
<dbReference type="Proteomes" id="UP000494206">
    <property type="component" value="Unassembled WGS sequence"/>
</dbReference>
<dbReference type="EMBL" id="CADEPM010000004">
    <property type="protein sequence ID" value="CAB3404282.1"/>
    <property type="molecule type" value="Genomic_DNA"/>
</dbReference>
<dbReference type="PANTHER" id="PTHR31432:SF0">
    <property type="entry name" value="INTRAFLAGELLAR TRANSPORT PROTEIN 74 HOMOLOG"/>
    <property type="match status" value="1"/>
</dbReference>
<feature type="coiled-coil region" evidence="1">
    <location>
        <begin position="45"/>
        <end position="75"/>
    </location>
</feature>
<evidence type="ECO:0000313" key="2">
    <source>
        <dbReference type="EMBL" id="CAB3404282.1"/>
    </source>
</evidence>
<dbReference type="GO" id="GO:0005929">
    <property type="term" value="C:cilium"/>
    <property type="evidence" value="ECO:0007669"/>
    <property type="project" value="TreeGrafter"/>
</dbReference>
<organism evidence="2 3">
    <name type="scientific">Caenorhabditis bovis</name>
    <dbReference type="NCBI Taxonomy" id="2654633"/>
    <lineage>
        <taxon>Eukaryota</taxon>
        <taxon>Metazoa</taxon>
        <taxon>Ecdysozoa</taxon>
        <taxon>Nematoda</taxon>
        <taxon>Chromadorea</taxon>
        <taxon>Rhabditida</taxon>
        <taxon>Rhabditina</taxon>
        <taxon>Rhabditomorpha</taxon>
        <taxon>Rhabditoidea</taxon>
        <taxon>Rhabditidae</taxon>
        <taxon>Peloderinae</taxon>
        <taxon>Caenorhabditis</taxon>
    </lineage>
</organism>
<dbReference type="GO" id="GO:0048487">
    <property type="term" value="F:beta-tubulin binding"/>
    <property type="evidence" value="ECO:0007669"/>
    <property type="project" value="InterPro"/>
</dbReference>
<feature type="coiled-coil region" evidence="1">
    <location>
        <begin position="106"/>
        <end position="204"/>
    </location>
</feature>
<dbReference type="GO" id="GO:0030992">
    <property type="term" value="C:intraciliary transport particle B"/>
    <property type="evidence" value="ECO:0007669"/>
    <property type="project" value="InterPro"/>
</dbReference>